<dbReference type="PANTHER" id="PTHR13194">
    <property type="entry name" value="COMPLEX I INTERMEDIATE-ASSOCIATED PROTEIN 30"/>
    <property type="match status" value="1"/>
</dbReference>
<feature type="chain" id="PRO_5012115436" evidence="2">
    <location>
        <begin position="16"/>
        <end position="175"/>
    </location>
</feature>
<evidence type="ECO:0000313" key="5">
    <source>
        <dbReference type="Proteomes" id="UP000184462"/>
    </source>
</evidence>
<dbReference type="EMBL" id="FQTW01000003">
    <property type="protein sequence ID" value="SHE58750.1"/>
    <property type="molecule type" value="Genomic_DNA"/>
</dbReference>
<dbReference type="InterPro" id="IPR039131">
    <property type="entry name" value="NDUFAF1"/>
</dbReference>
<feature type="domain" description="NADH:ubiquinone oxidoreductase intermediate-associated protein 30" evidence="3">
    <location>
        <begin position="19"/>
        <end position="169"/>
    </location>
</feature>
<evidence type="ECO:0000313" key="4">
    <source>
        <dbReference type="EMBL" id="SHE58750.1"/>
    </source>
</evidence>
<dbReference type="AlphaFoldDB" id="A0A1M4UQ78"/>
<evidence type="ECO:0000256" key="1">
    <source>
        <dbReference type="ARBA" id="ARBA00007884"/>
    </source>
</evidence>
<evidence type="ECO:0000259" key="3">
    <source>
        <dbReference type="Pfam" id="PF08547"/>
    </source>
</evidence>
<reference evidence="4 5" key="1">
    <citation type="submission" date="2016-11" db="EMBL/GenBank/DDBJ databases">
        <authorList>
            <person name="Jaros S."/>
            <person name="Januszkiewicz K."/>
            <person name="Wedrychowicz H."/>
        </authorList>
    </citation>
    <scope>NUCLEOTIDE SEQUENCE [LARGE SCALE GENOMIC DNA]</scope>
    <source>
        <strain evidence="4 5">DSM 25661</strain>
    </source>
</reference>
<sequence>MKLFFLLLIPSLMQAQNYDFSTPKYQNSKYWQIVNDAVMGGVSTSNYTFKNDALLFSGQVSLENNGGFCMLQFMPEQISTQDFERVIIEVKAAPKTYQLRLKSSQSDYYNYYQNFETNGEWQRFSFNLSDFKPQFRGRQLDLPNFDASSIQEISILIGNKKPEKFQLELKEISFQ</sequence>
<evidence type="ECO:0000256" key="2">
    <source>
        <dbReference type="SAM" id="SignalP"/>
    </source>
</evidence>
<comment type="similarity">
    <text evidence="1">Belongs to the CIA30 family.</text>
</comment>
<dbReference type="OrthoDB" id="442188at2"/>
<dbReference type="Proteomes" id="UP000184462">
    <property type="component" value="Unassembled WGS sequence"/>
</dbReference>
<feature type="signal peptide" evidence="2">
    <location>
        <begin position="1"/>
        <end position="15"/>
    </location>
</feature>
<dbReference type="SUPFAM" id="SSF49785">
    <property type="entry name" value="Galactose-binding domain-like"/>
    <property type="match status" value="1"/>
</dbReference>
<organism evidence="4 5">
    <name type="scientific">Psychroflexus salarius</name>
    <dbReference type="NCBI Taxonomy" id="1155689"/>
    <lineage>
        <taxon>Bacteria</taxon>
        <taxon>Pseudomonadati</taxon>
        <taxon>Bacteroidota</taxon>
        <taxon>Flavobacteriia</taxon>
        <taxon>Flavobacteriales</taxon>
        <taxon>Flavobacteriaceae</taxon>
        <taxon>Psychroflexus</taxon>
    </lineage>
</organism>
<dbReference type="STRING" id="1155689.SAMN05444278_10347"/>
<name>A0A1M4UQ78_9FLAO</name>
<keyword evidence="2" id="KW-0732">Signal</keyword>
<protein>
    <submittedName>
        <fullName evidence="4">Complex I intermediate-associated protein 30 (CIA30)</fullName>
    </submittedName>
</protein>
<proteinExistence type="inferred from homology"/>
<dbReference type="InterPro" id="IPR013857">
    <property type="entry name" value="NADH-UbQ_OxRdtase-assoc_prot30"/>
</dbReference>
<dbReference type="Pfam" id="PF08547">
    <property type="entry name" value="CIA30"/>
    <property type="match status" value="1"/>
</dbReference>
<keyword evidence="5" id="KW-1185">Reference proteome</keyword>
<dbReference type="InterPro" id="IPR008979">
    <property type="entry name" value="Galactose-bd-like_sf"/>
</dbReference>
<dbReference type="RefSeq" id="WP_073192715.1">
    <property type="nucleotide sequence ID" value="NZ_FQTW01000003.1"/>
</dbReference>
<dbReference type="Gene3D" id="2.60.120.430">
    <property type="entry name" value="Galactose-binding lectin"/>
    <property type="match status" value="1"/>
</dbReference>
<accession>A0A1M4UQ78</accession>
<gene>
    <name evidence="4" type="ORF">SAMN05444278_10347</name>
</gene>
<dbReference type="PANTHER" id="PTHR13194:SF19">
    <property type="entry name" value="NAD(P)-BINDING ROSSMANN-FOLD SUPERFAMILY PROTEIN"/>
    <property type="match status" value="1"/>
</dbReference>